<keyword evidence="4" id="KW-1185">Reference proteome</keyword>
<feature type="compositionally biased region" description="Low complexity" evidence="1">
    <location>
        <begin position="264"/>
        <end position="278"/>
    </location>
</feature>
<feature type="transmembrane region" description="Helical" evidence="2">
    <location>
        <begin position="90"/>
        <end position="113"/>
    </location>
</feature>
<dbReference type="EMBL" id="JARKIE010000094">
    <property type="protein sequence ID" value="KAJ7686638.1"/>
    <property type="molecule type" value="Genomic_DNA"/>
</dbReference>
<protein>
    <submittedName>
        <fullName evidence="3">Uncharacterized protein</fullName>
    </submittedName>
</protein>
<dbReference type="Proteomes" id="UP001221757">
    <property type="component" value="Unassembled WGS sequence"/>
</dbReference>
<feature type="region of interest" description="Disordered" evidence="1">
    <location>
        <begin position="180"/>
        <end position="304"/>
    </location>
</feature>
<organism evidence="3 4">
    <name type="scientific">Mycena rosella</name>
    <name type="common">Pink bonnet</name>
    <name type="synonym">Agaricus rosellus</name>
    <dbReference type="NCBI Taxonomy" id="1033263"/>
    <lineage>
        <taxon>Eukaryota</taxon>
        <taxon>Fungi</taxon>
        <taxon>Dikarya</taxon>
        <taxon>Basidiomycota</taxon>
        <taxon>Agaricomycotina</taxon>
        <taxon>Agaricomycetes</taxon>
        <taxon>Agaricomycetidae</taxon>
        <taxon>Agaricales</taxon>
        <taxon>Marasmiineae</taxon>
        <taxon>Mycenaceae</taxon>
        <taxon>Mycena</taxon>
    </lineage>
</organism>
<keyword evidence="2" id="KW-1133">Transmembrane helix</keyword>
<evidence type="ECO:0000256" key="1">
    <source>
        <dbReference type="SAM" id="MobiDB-lite"/>
    </source>
</evidence>
<dbReference type="AlphaFoldDB" id="A0AAD7GBH0"/>
<keyword evidence="2" id="KW-0812">Transmembrane</keyword>
<feature type="compositionally biased region" description="Low complexity" evidence="1">
    <location>
        <begin position="191"/>
        <end position="228"/>
    </location>
</feature>
<name>A0AAD7GBH0_MYCRO</name>
<sequence length="350" mass="36810">MALARLGALGERIGGGRYTGVYCGLTGTGFWPGVTGVRALRAAAPERSLPALPLPRPYTLALPFALVAYLRAAGDREGEEGISYAEQQRAAVAAAVLAGAVCAAVGVFCAGVVRDCADTLYVCHLVDRATGAEGRDGERQEVWGAVRIFFLVIPLIVYFVAFPFVPTLILIRNANTLTSSTLRPPTRRATPKPASGSPSTSTLVASTSGAASAGAGATRASGLKTVGRVGNGNGNAAGRAKSRCTRGCGAQAKRRTGRCPRPLRPLLSRCRSRSAGSRRPGRARPSPRRRTHGPCRRSRSRMTRTRTWTRLTRGAGAGRARARSLGAGFSSAAVTDAGWRIYVRSVYTTN</sequence>
<feature type="transmembrane region" description="Helical" evidence="2">
    <location>
        <begin position="148"/>
        <end position="171"/>
    </location>
</feature>
<evidence type="ECO:0000313" key="3">
    <source>
        <dbReference type="EMBL" id="KAJ7686638.1"/>
    </source>
</evidence>
<keyword evidence="2" id="KW-0472">Membrane</keyword>
<evidence type="ECO:0000313" key="4">
    <source>
        <dbReference type="Proteomes" id="UP001221757"/>
    </source>
</evidence>
<reference evidence="3" key="1">
    <citation type="submission" date="2023-03" db="EMBL/GenBank/DDBJ databases">
        <title>Massive genome expansion in bonnet fungi (Mycena s.s.) driven by repeated elements and novel gene families across ecological guilds.</title>
        <authorList>
            <consortium name="Lawrence Berkeley National Laboratory"/>
            <person name="Harder C.B."/>
            <person name="Miyauchi S."/>
            <person name="Viragh M."/>
            <person name="Kuo A."/>
            <person name="Thoen E."/>
            <person name="Andreopoulos B."/>
            <person name="Lu D."/>
            <person name="Skrede I."/>
            <person name="Drula E."/>
            <person name="Henrissat B."/>
            <person name="Morin E."/>
            <person name="Kohler A."/>
            <person name="Barry K."/>
            <person name="LaButti K."/>
            <person name="Morin E."/>
            <person name="Salamov A."/>
            <person name="Lipzen A."/>
            <person name="Mereny Z."/>
            <person name="Hegedus B."/>
            <person name="Baldrian P."/>
            <person name="Stursova M."/>
            <person name="Weitz H."/>
            <person name="Taylor A."/>
            <person name="Grigoriev I.V."/>
            <person name="Nagy L.G."/>
            <person name="Martin F."/>
            <person name="Kauserud H."/>
        </authorList>
    </citation>
    <scope>NUCLEOTIDE SEQUENCE</scope>
    <source>
        <strain evidence="3">CBHHK067</strain>
    </source>
</reference>
<gene>
    <name evidence="3" type="ORF">B0H17DRAFT_707151</name>
</gene>
<proteinExistence type="predicted"/>
<feature type="compositionally biased region" description="Basic residues" evidence="1">
    <location>
        <begin position="279"/>
        <end position="304"/>
    </location>
</feature>
<comment type="caution">
    <text evidence="3">The sequence shown here is derived from an EMBL/GenBank/DDBJ whole genome shotgun (WGS) entry which is preliminary data.</text>
</comment>
<accession>A0AAD7GBH0</accession>
<evidence type="ECO:0000256" key="2">
    <source>
        <dbReference type="SAM" id="Phobius"/>
    </source>
</evidence>